<reference evidence="2 3" key="1">
    <citation type="journal article" date="2008" name="Int. J. Syst. Evol. Microbiol.">
        <title>Tessaracoccus flavescens sp. nov., isolated from marine sediment.</title>
        <authorList>
            <person name="Lee D.W."/>
            <person name="Lee S.D."/>
        </authorList>
    </citation>
    <scope>NUCLEOTIDE SEQUENCE [LARGE SCALE GENOMIC DNA]</scope>
    <source>
        <strain evidence="2 3">SST-39T</strain>
    </source>
</reference>
<dbReference type="EMBL" id="CP019607">
    <property type="protein sequence ID" value="AQP51037.1"/>
    <property type="molecule type" value="Genomic_DNA"/>
</dbReference>
<accession>A0A1Q2CY84</accession>
<evidence type="ECO:0000313" key="3">
    <source>
        <dbReference type="Proteomes" id="UP000188235"/>
    </source>
</evidence>
<evidence type="ECO:0000256" key="1">
    <source>
        <dbReference type="SAM" id="Phobius"/>
    </source>
</evidence>
<gene>
    <name evidence="2" type="ORF">BW733_09570</name>
</gene>
<organism evidence="2 3">
    <name type="scientific">Tessaracoccus flavescens</name>
    <dbReference type="NCBI Taxonomy" id="399497"/>
    <lineage>
        <taxon>Bacteria</taxon>
        <taxon>Bacillati</taxon>
        <taxon>Actinomycetota</taxon>
        <taxon>Actinomycetes</taxon>
        <taxon>Propionibacteriales</taxon>
        <taxon>Propionibacteriaceae</taxon>
        <taxon>Tessaracoccus</taxon>
    </lineage>
</organism>
<dbReference type="Proteomes" id="UP000188235">
    <property type="component" value="Chromosome"/>
</dbReference>
<sequence length="161" mass="16394">MIIVGAILMAVSVVLFVLFATQLMSAIPSEDDVVTVSGPTEVQITGEEMKVIYASDVSVGCDVTGPTADVPDVTLRISMNWGRNGENYTGIGKVGGDGQPDGTYTVECDGDGVVIAPPISLSGITTSVLSAVVGGFAGLIGLVLLIVGLVLRAGQKKRVAA</sequence>
<keyword evidence="1" id="KW-1133">Transmembrane helix</keyword>
<protein>
    <submittedName>
        <fullName evidence="2">Uncharacterized protein</fullName>
    </submittedName>
</protein>
<keyword evidence="1" id="KW-0472">Membrane</keyword>
<keyword evidence="3" id="KW-1185">Reference proteome</keyword>
<name>A0A1Q2CY84_9ACTN</name>
<feature type="transmembrane region" description="Helical" evidence="1">
    <location>
        <begin position="128"/>
        <end position="151"/>
    </location>
</feature>
<keyword evidence="1" id="KW-0812">Transmembrane</keyword>
<evidence type="ECO:0000313" key="2">
    <source>
        <dbReference type="EMBL" id="AQP51037.1"/>
    </source>
</evidence>
<dbReference type="KEGG" id="tfa:BW733_09570"/>
<dbReference type="AlphaFoldDB" id="A0A1Q2CY84"/>
<proteinExistence type="predicted"/>